<evidence type="ECO:0000313" key="1">
    <source>
        <dbReference type="EMBL" id="MDH5161291.1"/>
    </source>
</evidence>
<dbReference type="Proteomes" id="UP001159179">
    <property type="component" value="Unassembled WGS sequence"/>
</dbReference>
<dbReference type="EMBL" id="JAROYP010000005">
    <property type="protein sequence ID" value="MDH5161291.1"/>
    <property type="molecule type" value="Genomic_DNA"/>
</dbReference>
<evidence type="ECO:0008006" key="3">
    <source>
        <dbReference type="Google" id="ProtNLM"/>
    </source>
</evidence>
<reference evidence="1" key="1">
    <citation type="submission" date="2023-03" db="EMBL/GenBank/DDBJ databases">
        <title>Bacterial isolates from washroom surfaces on a university campus.</title>
        <authorList>
            <person name="Holman D.B."/>
            <person name="Gzyl K.E."/>
            <person name="Taheri A.E."/>
        </authorList>
    </citation>
    <scope>NUCLEOTIDE SEQUENCE</scope>
    <source>
        <strain evidence="1">RD03</strain>
    </source>
</reference>
<organism evidence="1 2">
    <name type="scientific">Heyndrickxia oleronia</name>
    <dbReference type="NCBI Taxonomy" id="38875"/>
    <lineage>
        <taxon>Bacteria</taxon>
        <taxon>Bacillati</taxon>
        <taxon>Bacillota</taxon>
        <taxon>Bacilli</taxon>
        <taxon>Bacillales</taxon>
        <taxon>Bacillaceae</taxon>
        <taxon>Heyndrickxia</taxon>
    </lineage>
</organism>
<dbReference type="RefSeq" id="WP_058002948.1">
    <property type="nucleotide sequence ID" value="NZ_JAROYP010000005.1"/>
</dbReference>
<name>A0AAW6SR45_9BACI</name>
<protein>
    <recommendedName>
        <fullName evidence="3">Flagellar protein FliT</fullName>
    </recommendedName>
</protein>
<accession>A0AAW6SR45</accession>
<comment type="caution">
    <text evidence="1">The sequence shown here is derived from an EMBL/GenBank/DDBJ whole genome shotgun (WGS) entry which is preliminary data.</text>
</comment>
<sequence>MATYKNLYLLTTDLYNLVYSENIYTNLDECIYKINQMLEDREQLFRELKTQKVSEADKKICEDIQELDMKIKKRFKDIQGYLGNRLLSVKKTKGTQQKYINPYSNVNSSSRYFDKKK</sequence>
<dbReference type="AlphaFoldDB" id="A0AAW6SR45"/>
<gene>
    <name evidence="1" type="ORF">P5X88_10095</name>
</gene>
<proteinExistence type="predicted"/>
<evidence type="ECO:0000313" key="2">
    <source>
        <dbReference type="Proteomes" id="UP001159179"/>
    </source>
</evidence>